<dbReference type="GO" id="GO:0005634">
    <property type="term" value="C:nucleus"/>
    <property type="evidence" value="ECO:0007669"/>
    <property type="project" value="UniProtKB-ARBA"/>
</dbReference>
<feature type="domain" description="C2H2-type" evidence="5">
    <location>
        <begin position="48"/>
        <end position="75"/>
    </location>
</feature>
<dbReference type="GO" id="GO:0008270">
    <property type="term" value="F:zinc ion binding"/>
    <property type="evidence" value="ECO:0007669"/>
    <property type="project" value="UniProtKB-KW"/>
</dbReference>
<accession>A0A8D8WU29</accession>
<reference evidence="6" key="1">
    <citation type="submission" date="2021-05" db="EMBL/GenBank/DDBJ databases">
        <authorList>
            <person name="Alioto T."/>
            <person name="Alioto T."/>
            <person name="Gomez Garrido J."/>
        </authorList>
    </citation>
    <scope>NUCLEOTIDE SEQUENCE</scope>
</reference>
<dbReference type="AlphaFoldDB" id="A0A8D8WU29"/>
<dbReference type="EMBL" id="HBUF01225552">
    <property type="protein sequence ID" value="CAG6671223.1"/>
    <property type="molecule type" value="Transcribed_RNA"/>
</dbReference>
<evidence type="ECO:0000313" key="6">
    <source>
        <dbReference type="EMBL" id="CAG6671223.1"/>
    </source>
</evidence>
<evidence type="ECO:0000259" key="5">
    <source>
        <dbReference type="PROSITE" id="PS50157"/>
    </source>
</evidence>
<dbReference type="PROSITE" id="PS50157">
    <property type="entry name" value="ZINC_FINGER_C2H2_2"/>
    <property type="match status" value="1"/>
</dbReference>
<name>A0A8D8WU29_9HEMI</name>
<sequence>MGFVAQNSQDIHTCVHCMSFASSNVNALIQHGKKCTSVYRPDPYKFKFACFACNHFSYHKGNIVSHTRKHLGDKPFKCHLCEYQSIQKVCLKIHLKNKHSLEMQEIRKKF</sequence>
<evidence type="ECO:0000256" key="1">
    <source>
        <dbReference type="ARBA" id="ARBA00022723"/>
    </source>
</evidence>
<evidence type="ECO:0000256" key="4">
    <source>
        <dbReference type="PROSITE-ProRule" id="PRU00042"/>
    </source>
</evidence>
<dbReference type="InterPro" id="IPR013087">
    <property type="entry name" value="Znf_C2H2_type"/>
</dbReference>
<evidence type="ECO:0000256" key="3">
    <source>
        <dbReference type="ARBA" id="ARBA00022833"/>
    </source>
</evidence>
<keyword evidence="2 4" id="KW-0863">Zinc-finger</keyword>
<dbReference type="SMART" id="SM00355">
    <property type="entry name" value="ZnF_C2H2"/>
    <property type="match status" value="2"/>
</dbReference>
<dbReference type="FunFam" id="3.30.160.60:FF:000446">
    <property type="entry name" value="Zinc finger protein"/>
    <property type="match status" value="1"/>
</dbReference>
<dbReference type="SUPFAM" id="SSF57667">
    <property type="entry name" value="beta-beta-alpha zinc fingers"/>
    <property type="match status" value="1"/>
</dbReference>
<organism evidence="6">
    <name type="scientific">Cacopsylla melanoneura</name>
    <dbReference type="NCBI Taxonomy" id="428564"/>
    <lineage>
        <taxon>Eukaryota</taxon>
        <taxon>Metazoa</taxon>
        <taxon>Ecdysozoa</taxon>
        <taxon>Arthropoda</taxon>
        <taxon>Hexapoda</taxon>
        <taxon>Insecta</taxon>
        <taxon>Pterygota</taxon>
        <taxon>Neoptera</taxon>
        <taxon>Paraneoptera</taxon>
        <taxon>Hemiptera</taxon>
        <taxon>Sternorrhyncha</taxon>
        <taxon>Psylloidea</taxon>
        <taxon>Psyllidae</taxon>
        <taxon>Psyllinae</taxon>
        <taxon>Cacopsylla</taxon>
    </lineage>
</organism>
<proteinExistence type="predicted"/>
<keyword evidence="3" id="KW-0862">Zinc</keyword>
<dbReference type="InterPro" id="IPR036236">
    <property type="entry name" value="Znf_C2H2_sf"/>
</dbReference>
<dbReference type="EMBL" id="HBUF01225553">
    <property type="protein sequence ID" value="CAG6671225.1"/>
    <property type="molecule type" value="Transcribed_RNA"/>
</dbReference>
<evidence type="ECO:0000256" key="2">
    <source>
        <dbReference type="ARBA" id="ARBA00022771"/>
    </source>
</evidence>
<keyword evidence="1" id="KW-0479">Metal-binding</keyword>
<protein>
    <submittedName>
        <fullName evidence="6">RE1-silencing transcription factor</fullName>
    </submittedName>
</protein>
<dbReference type="Gene3D" id="3.30.160.60">
    <property type="entry name" value="Classic Zinc Finger"/>
    <property type="match status" value="1"/>
</dbReference>